<dbReference type="EMBL" id="AFOY02000020">
    <property type="protein sequence ID" value="EXF91686.1"/>
    <property type="molecule type" value="Genomic_DNA"/>
</dbReference>
<feature type="transmembrane region" description="Helical" evidence="5">
    <location>
        <begin position="82"/>
        <end position="101"/>
    </location>
</feature>
<evidence type="ECO:0000256" key="5">
    <source>
        <dbReference type="SAM" id="Phobius"/>
    </source>
</evidence>
<dbReference type="GO" id="GO:0004252">
    <property type="term" value="F:serine-type endopeptidase activity"/>
    <property type="evidence" value="ECO:0007669"/>
    <property type="project" value="InterPro"/>
</dbReference>
<protein>
    <submittedName>
        <fullName evidence="7">Protease</fullName>
    </submittedName>
</protein>
<evidence type="ECO:0000313" key="8">
    <source>
        <dbReference type="Proteomes" id="UP000022611"/>
    </source>
</evidence>
<dbReference type="AlphaFoldDB" id="A0A010RG12"/>
<dbReference type="eggNOG" id="COG0705">
    <property type="taxonomic scope" value="Bacteria"/>
</dbReference>
<keyword evidence="2 5" id="KW-0812">Transmembrane</keyword>
<evidence type="ECO:0000256" key="2">
    <source>
        <dbReference type="ARBA" id="ARBA00022692"/>
    </source>
</evidence>
<keyword evidence="4 5" id="KW-0472">Membrane</keyword>
<feature type="transmembrane region" description="Helical" evidence="5">
    <location>
        <begin position="107"/>
        <end position="126"/>
    </location>
</feature>
<dbReference type="PATRIC" id="fig|1042209.11.peg.5612"/>
<organism evidence="7 8">
    <name type="scientific">Pseudomonas fluorescens HK44</name>
    <dbReference type="NCBI Taxonomy" id="1042209"/>
    <lineage>
        <taxon>Bacteria</taxon>
        <taxon>Pseudomonadati</taxon>
        <taxon>Pseudomonadota</taxon>
        <taxon>Gammaproteobacteria</taxon>
        <taxon>Pseudomonadales</taxon>
        <taxon>Pseudomonadaceae</taxon>
        <taxon>Pseudomonas</taxon>
    </lineage>
</organism>
<evidence type="ECO:0000256" key="1">
    <source>
        <dbReference type="ARBA" id="ARBA00004141"/>
    </source>
</evidence>
<dbReference type="RefSeq" id="WP_019693868.1">
    <property type="nucleotide sequence ID" value="NZ_AFOY02000020.1"/>
</dbReference>
<dbReference type="InterPro" id="IPR035952">
    <property type="entry name" value="Rhomboid-like_sf"/>
</dbReference>
<sequence length="187" mass="19914">MDRVTGFKIIAGLAMLMVAIHLLNVLTGYGLTMFGLVPRTAHGLVGIVTSPFLHASFAHLIANLVPFLVLGTLVIAEGLKRFAAVSAIIILLGGSLVWLFGFNGIHVGASAWVFGLWAYLLARAWFHRSWSNVLIAGIVALLYASLIFGFIPRQGSSFEGHIGGAFAGFIAARLLLSGPRSRSNAAR</sequence>
<keyword evidence="3 5" id="KW-1133">Transmembrane helix</keyword>
<evidence type="ECO:0000256" key="3">
    <source>
        <dbReference type="ARBA" id="ARBA00022989"/>
    </source>
</evidence>
<proteinExistence type="predicted"/>
<dbReference type="HOGENOM" id="CLU_067823_2_0_6"/>
<dbReference type="GO" id="GO:0006508">
    <property type="term" value="P:proteolysis"/>
    <property type="evidence" value="ECO:0007669"/>
    <property type="project" value="UniProtKB-KW"/>
</dbReference>
<comment type="caution">
    <text evidence="7">The sequence shown here is derived from an EMBL/GenBank/DDBJ whole genome shotgun (WGS) entry which is preliminary data.</text>
</comment>
<feature type="domain" description="Peptidase S54 rhomboid" evidence="6">
    <location>
        <begin position="44"/>
        <end position="176"/>
    </location>
</feature>
<evidence type="ECO:0000313" key="7">
    <source>
        <dbReference type="EMBL" id="EXF91686.1"/>
    </source>
</evidence>
<feature type="transmembrane region" description="Helical" evidence="5">
    <location>
        <begin position="12"/>
        <end position="37"/>
    </location>
</feature>
<dbReference type="SUPFAM" id="SSF144091">
    <property type="entry name" value="Rhomboid-like"/>
    <property type="match status" value="1"/>
</dbReference>
<gene>
    <name evidence="7" type="ORF">HK44_017245</name>
</gene>
<comment type="subcellular location">
    <subcellularLocation>
        <location evidence="1">Membrane</location>
        <topology evidence="1">Multi-pass membrane protein</topology>
    </subcellularLocation>
</comment>
<name>A0A010RG12_PSEFL</name>
<dbReference type="OrthoDB" id="465874at2"/>
<feature type="transmembrane region" description="Helical" evidence="5">
    <location>
        <begin position="158"/>
        <end position="176"/>
    </location>
</feature>
<keyword evidence="7" id="KW-0378">Hydrolase</keyword>
<feature type="transmembrane region" description="Helical" evidence="5">
    <location>
        <begin position="57"/>
        <end position="75"/>
    </location>
</feature>
<evidence type="ECO:0000256" key="4">
    <source>
        <dbReference type="ARBA" id="ARBA00023136"/>
    </source>
</evidence>
<dbReference type="Proteomes" id="UP000022611">
    <property type="component" value="Unassembled WGS sequence"/>
</dbReference>
<reference evidence="7 8" key="1">
    <citation type="journal article" date="2011" name="J. Bacteriol.">
        <title>Draft genome sequence of the polycyclic aromatic hydrocarbon-degrading, genetically engineered bioluminescent bioreporter Pseudomonas fluorescens HK44.</title>
        <authorList>
            <person name="Chauhan A."/>
            <person name="Layton A.C."/>
            <person name="Williams D.E."/>
            <person name="Smartt A.E."/>
            <person name="Ripp S."/>
            <person name="Karpinets T.V."/>
            <person name="Brown S.D."/>
            <person name="Sayler G.S."/>
        </authorList>
    </citation>
    <scope>NUCLEOTIDE SEQUENCE [LARGE SCALE GENOMIC DNA]</scope>
    <source>
        <strain evidence="7 8">HK44</strain>
    </source>
</reference>
<evidence type="ECO:0000259" key="6">
    <source>
        <dbReference type="Pfam" id="PF01694"/>
    </source>
</evidence>
<dbReference type="GO" id="GO:0016020">
    <property type="term" value="C:membrane"/>
    <property type="evidence" value="ECO:0007669"/>
    <property type="project" value="UniProtKB-SubCell"/>
</dbReference>
<dbReference type="Gene3D" id="1.20.1540.10">
    <property type="entry name" value="Rhomboid-like"/>
    <property type="match status" value="1"/>
</dbReference>
<feature type="transmembrane region" description="Helical" evidence="5">
    <location>
        <begin position="133"/>
        <end position="152"/>
    </location>
</feature>
<dbReference type="InterPro" id="IPR022764">
    <property type="entry name" value="Peptidase_S54_rhomboid_dom"/>
</dbReference>
<accession>A0A010RG12</accession>
<keyword evidence="7" id="KW-0645">Protease</keyword>
<dbReference type="Pfam" id="PF01694">
    <property type="entry name" value="Rhomboid"/>
    <property type="match status" value="1"/>
</dbReference>